<evidence type="ECO:0000256" key="5">
    <source>
        <dbReference type="ARBA" id="ARBA00022679"/>
    </source>
</evidence>
<dbReference type="GO" id="GO:0005886">
    <property type="term" value="C:plasma membrane"/>
    <property type="evidence" value="ECO:0007669"/>
    <property type="project" value="UniProtKB-SubCell"/>
</dbReference>
<comment type="caution">
    <text evidence="14">The sequence shown here is derived from an EMBL/GenBank/DDBJ whole genome shotgun (WGS) entry which is preliminary data.</text>
</comment>
<name>A0A3L7A370_9MICO</name>
<keyword evidence="8 10" id="KW-0472">Membrane</keyword>
<keyword evidence="10" id="KW-1003">Cell membrane</keyword>
<feature type="domain" description="Protein O-mannosyl-transferase C-terminal four TM" evidence="13">
    <location>
        <begin position="356"/>
        <end position="544"/>
    </location>
</feature>
<feature type="transmembrane region" description="Helical" evidence="10">
    <location>
        <begin position="444"/>
        <end position="461"/>
    </location>
</feature>
<feature type="transmembrane region" description="Helical" evidence="10">
    <location>
        <begin position="420"/>
        <end position="437"/>
    </location>
</feature>
<evidence type="ECO:0000256" key="11">
    <source>
        <dbReference type="SAM" id="MobiDB-lite"/>
    </source>
</evidence>
<keyword evidence="6 10" id="KW-0812">Transmembrane</keyword>
<feature type="transmembrane region" description="Helical" evidence="10">
    <location>
        <begin position="467"/>
        <end position="491"/>
    </location>
</feature>
<evidence type="ECO:0000313" key="15">
    <source>
        <dbReference type="Proteomes" id="UP000272503"/>
    </source>
</evidence>
<gene>
    <name evidence="14" type="ORF">D9V32_14355</name>
</gene>
<feature type="region of interest" description="Disordered" evidence="11">
    <location>
        <begin position="1"/>
        <end position="27"/>
    </location>
</feature>
<reference evidence="14 15" key="1">
    <citation type="submission" date="2018-10" db="EMBL/GenBank/DDBJ databases">
        <authorList>
            <person name="Li J."/>
        </authorList>
    </citation>
    <scope>NUCLEOTIDE SEQUENCE [LARGE SCALE GENOMIC DNA]</scope>
    <source>
        <strain evidence="14 15">IF 016277</strain>
    </source>
</reference>
<evidence type="ECO:0000256" key="9">
    <source>
        <dbReference type="ARBA" id="ARBA00093617"/>
    </source>
</evidence>
<evidence type="ECO:0000256" key="10">
    <source>
        <dbReference type="RuleBase" id="RU367007"/>
    </source>
</evidence>
<feature type="transmembrane region" description="Helical" evidence="10">
    <location>
        <begin position="50"/>
        <end position="69"/>
    </location>
</feature>
<comment type="function">
    <text evidence="10">Protein O-mannosyltransferase that catalyzes the transfer of a single mannose residue from a polyprenol phospho-mannosyl lipidic donor to the hydroxyl group of selected serine and threonine residues in acceptor proteins.</text>
</comment>
<evidence type="ECO:0000256" key="7">
    <source>
        <dbReference type="ARBA" id="ARBA00022989"/>
    </source>
</evidence>
<feature type="compositionally biased region" description="Low complexity" evidence="11">
    <location>
        <begin position="1"/>
        <end position="23"/>
    </location>
</feature>
<dbReference type="OrthoDB" id="9776737at2"/>
<feature type="domain" description="ArnT-like N-terminal" evidence="12">
    <location>
        <begin position="58"/>
        <end position="317"/>
    </location>
</feature>
<evidence type="ECO:0000256" key="3">
    <source>
        <dbReference type="ARBA" id="ARBA00007222"/>
    </source>
</evidence>
<evidence type="ECO:0000256" key="2">
    <source>
        <dbReference type="ARBA" id="ARBA00004922"/>
    </source>
</evidence>
<dbReference type="GO" id="GO:0012505">
    <property type="term" value="C:endomembrane system"/>
    <property type="evidence" value="ECO:0007669"/>
    <property type="project" value="UniProtKB-SubCell"/>
</dbReference>
<comment type="similarity">
    <text evidence="3 10">Belongs to the glycosyltransferase 39 family.</text>
</comment>
<feature type="transmembrane region" description="Helical" evidence="10">
    <location>
        <begin position="174"/>
        <end position="192"/>
    </location>
</feature>
<dbReference type="InterPro" id="IPR032421">
    <property type="entry name" value="PMT_4TMC"/>
</dbReference>
<keyword evidence="4 10" id="KW-0328">Glycosyltransferase</keyword>
<protein>
    <recommendedName>
        <fullName evidence="9 10">Polyprenol-phosphate-mannose--protein mannosyltransferase</fullName>
        <ecNumber evidence="10">2.4.1.-</ecNumber>
    </recommendedName>
</protein>
<evidence type="ECO:0000256" key="8">
    <source>
        <dbReference type="ARBA" id="ARBA00023136"/>
    </source>
</evidence>
<evidence type="ECO:0000256" key="4">
    <source>
        <dbReference type="ARBA" id="ARBA00022676"/>
    </source>
</evidence>
<dbReference type="Pfam" id="PF16192">
    <property type="entry name" value="PMT_4TMC"/>
    <property type="match status" value="1"/>
</dbReference>
<feature type="transmembrane region" description="Helical" evidence="10">
    <location>
        <begin position="146"/>
        <end position="167"/>
    </location>
</feature>
<dbReference type="Proteomes" id="UP000272503">
    <property type="component" value="Unassembled WGS sequence"/>
</dbReference>
<dbReference type="EC" id="2.4.1.-" evidence="10"/>
<dbReference type="AlphaFoldDB" id="A0A3L7A370"/>
<comment type="subcellular location">
    <subcellularLocation>
        <location evidence="10">Cell membrane</location>
    </subcellularLocation>
    <subcellularLocation>
        <location evidence="1">Endomembrane system</location>
        <topology evidence="1">Multi-pass membrane protein</topology>
    </subcellularLocation>
</comment>
<keyword evidence="7 10" id="KW-1133">Transmembrane helix</keyword>
<evidence type="ECO:0000256" key="1">
    <source>
        <dbReference type="ARBA" id="ARBA00004127"/>
    </source>
</evidence>
<keyword evidence="5 10" id="KW-0808">Transferase</keyword>
<dbReference type="PANTHER" id="PTHR10050">
    <property type="entry name" value="DOLICHYL-PHOSPHATE-MANNOSE--PROTEIN MANNOSYLTRANSFERASE"/>
    <property type="match status" value="1"/>
</dbReference>
<evidence type="ECO:0000259" key="13">
    <source>
        <dbReference type="Pfam" id="PF16192"/>
    </source>
</evidence>
<proteinExistence type="inferred from homology"/>
<dbReference type="PANTHER" id="PTHR10050:SF46">
    <property type="entry name" value="PROTEIN O-MANNOSYL-TRANSFERASE 2"/>
    <property type="match status" value="1"/>
</dbReference>
<evidence type="ECO:0000313" key="14">
    <source>
        <dbReference type="EMBL" id="RLP73722.1"/>
    </source>
</evidence>
<dbReference type="GO" id="GO:0004169">
    <property type="term" value="F:dolichyl-phosphate-mannose-protein mannosyltransferase activity"/>
    <property type="evidence" value="ECO:0007669"/>
    <property type="project" value="UniProtKB-UniRule"/>
</dbReference>
<accession>A0A3L7A370</accession>
<dbReference type="UniPathway" id="UPA00378"/>
<sequence length="545" mass="60723">METPADEPATGAEAPAEAEAAAPAPAPVRTGSRIDDLWLRIVRTPERARLLNWLIPALILLLAAGVRLWNLGFPHALVFDETFYVKDAYSLWGNGYESKWPDGVNERFNAGDVNIFLKDAAYIVHPPLGKWIIGVGMAIFGADNAFGWRITTALMGIIGVGLIMVVARTLTKSRTLAAIAGFLFAIDGHAIVMSRVAILDNSVMVFALLGFWFILKDRAWLERHLDAWIAQRGDAPLGSARGPVIWNRPWVFAAGLAFGATTSVKWSGLYFLAAFGIYLVAVDVLARRRRGLGQFPIGSALQALATFVLYVPIAAVVYLASWTGWLTTTGGYYRNWADDPANAWQGLFSWVPHSIQSLVFYHQQMYAFHVGLSTPHSYQANPLGWLAMIRPTSMWYVAPPPEDCGSNLCSQAITSIANPLIWWVAVLATLYLVYRLTRHQEWQVGLILMGMVAGYLPWLAYTERTVFQFYTIAFEPYLLLGLTFVIGLIIGKREDPRPRRTSGLATVGVFLGAATALSIFWYPLWTAITVPYWFWQMHAWFPSWI</sequence>
<organism evidence="14 15">
    <name type="scientific">Mycetocola tolaasinivorans</name>
    <dbReference type="NCBI Taxonomy" id="76635"/>
    <lineage>
        <taxon>Bacteria</taxon>
        <taxon>Bacillati</taxon>
        <taxon>Actinomycetota</taxon>
        <taxon>Actinomycetes</taxon>
        <taxon>Micrococcales</taxon>
        <taxon>Microbacteriaceae</taxon>
        <taxon>Mycetocola</taxon>
    </lineage>
</organism>
<dbReference type="Pfam" id="PF02366">
    <property type="entry name" value="PMT"/>
    <property type="match status" value="1"/>
</dbReference>
<feature type="transmembrane region" description="Helical" evidence="10">
    <location>
        <begin position="298"/>
        <end position="320"/>
    </location>
</feature>
<dbReference type="InterPro" id="IPR027005">
    <property type="entry name" value="PMT-like"/>
</dbReference>
<comment type="pathway">
    <text evidence="2 10">Protein modification; protein glycosylation.</text>
</comment>
<feature type="transmembrane region" description="Helical" evidence="10">
    <location>
        <begin position="503"/>
        <end position="524"/>
    </location>
</feature>
<evidence type="ECO:0000256" key="6">
    <source>
        <dbReference type="ARBA" id="ARBA00022692"/>
    </source>
</evidence>
<dbReference type="InterPro" id="IPR003342">
    <property type="entry name" value="ArnT-like_N"/>
</dbReference>
<dbReference type="EMBL" id="RCUX01000013">
    <property type="protein sequence ID" value="RLP73722.1"/>
    <property type="molecule type" value="Genomic_DNA"/>
</dbReference>
<evidence type="ECO:0000259" key="12">
    <source>
        <dbReference type="Pfam" id="PF02366"/>
    </source>
</evidence>
<keyword evidence="15" id="KW-1185">Reference proteome</keyword>
<feature type="transmembrane region" description="Helical" evidence="10">
    <location>
        <begin position="268"/>
        <end position="286"/>
    </location>
</feature>